<feature type="region of interest" description="Disordered" evidence="14">
    <location>
        <begin position="217"/>
        <end position="252"/>
    </location>
</feature>
<protein>
    <recommendedName>
        <fullName evidence="10">mRNA-capping enzyme</fullName>
    </recommendedName>
    <domain>
        <recommendedName>
            <fullName evidence="10">mRNA 5'-triphosphate monophosphatase</fullName>
            <ecNumber evidence="10">3.6.1.74</ecNumber>
        </recommendedName>
        <alternativeName>
            <fullName evidence="10">mRNA 5'-phosphatase</fullName>
        </alternativeName>
    </domain>
    <domain>
        <recommendedName>
            <fullName evidence="10">mRNA guanylyltransferase</fullName>
            <ecNumber evidence="10">2.7.7.50</ecNumber>
        </recommendedName>
        <alternativeName>
            <fullName evidence="10">GTP--RNA guanylyltransferase</fullName>
            <shortName evidence="10">GTase</shortName>
        </alternativeName>
    </domain>
</protein>
<comment type="similarity">
    <text evidence="10">In the N-terminal section; belongs to the non-receptor class of the protein-tyrosine phosphatase family.</text>
</comment>
<sequence length="605" mass="69056">MNGHGNRRYGNTGGVPPRWLRCPRKSTNYIAQKFIVFKTPLSNQYDDHVAVEHRFYPQMIIDYVKSTKMKLGLWIDLTNTDRFYPSEQIKAAGIRYVKVNCKGHGEAPSGEQVKLFNQICEQYMEQFPDDIIGVHCTHGFNRSGYLICAFLTSVMDWDVNAALLQFRQFRPPGIYKQEYINQLCKIYASPDDATPPPTAPDLPEWCYDDVDVRDDDGFANSSSSNSVNGGADGGPSGSRRHQNGSDYQPQAKRRKEHFKGNPTFMEGVPGVHPITDRNRLSTLQARVQDMCEWRGTGFPGSQPISMDLENIKLLAEKPYMVSWKADGTRYLMLIDGPGQIYFIDRDNCVFEAPEVSFRFKKNLDEHLSNTLVDGEMVLDKVNDELIPRYLIYDIIKFRGEDVGKVDFRIRLTCIRDELIGPRTAAIEKGIIDRTREPFGIRFKTFWYLEDTEKILTGKFAQELIHEPDGVIFQPMRDPYKPGRCDETLKWKPPELNTIDFRLKVVQQSGEGLLPIKIGELYVGGLETPFGLMKMTKAVSGLSGKIVECKYVKNQRGGSWAFLRERTDKSFPNAYNTAKAVAQSIAHPVTLEILLDFIARHRYVKH</sequence>
<dbReference type="PANTHER" id="PTHR10367:SF17">
    <property type="entry name" value="MRNA-CAPPING ENZYME"/>
    <property type="match status" value="1"/>
</dbReference>
<dbReference type="GO" id="GO:0006370">
    <property type="term" value="P:7-methylguanosine mRNA capping"/>
    <property type="evidence" value="ECO:0007669"/>
    <property type="project" value="UniProtKB-UniRule"/>
</dbReference>
<comment type="similarity">
    <text evidence="10">In the C-terminal section; belongs to the eukaryotic GTase family.</text>
</comment>
<keyword evidence="10" id="KW-0378">Hydrolase</keyword>
<evidence type="ECO:0000256" key="6">
    <source>
        <dbReference type="ARBA" id="ARBA00023042"/>
    </source>
</evidence>
<dbReference type="EC" id="2.7.7.50" evidence="10"/>
<dbReference type="InterPro" id="IPR029021">
    <property type="entry name" value="Prot-tyrosine_phosphatase-like"/>
</dbReference>
<evidence type="ECO:0000313" key="17">
    <source>
        <dbReference type="Proteomes" id="UP000198287"/>
    </source>
</evidence>
<dbReference type="InterPro" id="IPR013846">
    <property type="entry name" value="mRNA_cap_enzyme_C"/>
</dbReference>
<evidence type="ECO:0000256" key="1">
    <source>
        <dbReference type="ARBA" id="ARBA00004123"/>
    </source>
</evidence>
<dbReference type="GO" id="GO:0140818">
    <property type="term" value="F:mRNA 5'-triphosphate monophosphatase activity"/>
    <property type="evidence" value="ECO:0007669"/>
    <property type="project" value="UniProtKB-EC"/>
</dbReference>
<dbReference type="GO" id="GO:0005524">
    <property type="term" value="F:ATP binding"/>
    <property type="evidence" value="ECO:0007669"/>
    <property type="project" value="InterPro"/>
</dbReference>
<evidence type="ECO:0000256" key="12">
    <source>
        <dbReference type="PIRSR" id="PIRSR036958-2"/>
    </source>
</evidence>
<evidence type="ECO:0000256" key="5">
    <source>
        <dbReference type="ARBA" id="ARBA00022741"/>
    </source>
</evidence>
<dbReference type="PIRSF" id="PIRSF036958">
    <property type="entry name" value="mRNA_capping_HCE"/>
    <property type="match status" value="1"/>
</dbReference>
<dbReference type="Gene3D" id="3.90.190.10">
    <property type="entry name" value="Protein tyrosine phosphatase superfamily"/>
    <property type="match status" value="1"/>
</dbReference>
<dbReference type="SUPFAM" id="SSF50249">
    <property type="entry name" value="Nucleic acid-binding proteins"/>
    <property type="match status" value="1"/>
</dbReference>
<evidence type="ECO:0000256" key="10">
    <source>
        <dbReference type="PIRNR" id="PIRNR036958"/>
    </source>
</evidence>
<reference evidence="16 17" key="1">
    <citation type="submission" date="2015-12" db="EMBL/GenBank/DDBJ databases">
        <title>The genome of Folsomia candida.</title>
        <authorList>
            <person name="Faddeeva A."/>
            <person name="Derks M.F."/>
            <person name="Anvar Y."/>
            <person name="Smit S."/>
            <person name="Van Straalen N."/>
            <person name="Roelofs D."/>
        </authorList>
    </citation>
    <scope>NUCLEOTIDE SEQUENCE [LARGE SCALE GENOMIC DNA]</scope>
    <source>
        <strain evidence="16 17">VU population</strain>
        <tissue evidence="16">Whole body</tissue>
    </source>
</reference>
<dbReference type="GO" id="GO:0004651">
    <property type="term" value="F:polynucleotide 5'-phosphatase activity"/>
    <property type="evidence" value="ECO:0007669"/>
    <property type="project" value="UniProtKB-UniRule"/>
</dbReference>
<evidence type="ECO:0000256" key="3">
    <source>
        <dbReference type="ARBA" id="ARBA00022679"/>
    </source>
</evidence>
<dbReference type="SUPFAM" id="SSF56091">
    <property type="entry name" value="DNA ligase/mRNA capping enzyme, catalytic domain"/>
    <property type="match status" value="1"/>
</dbReference>
<dbReference type="InterPro" id="IPR016130">
    <property type="entry name" value="Tyr_Pase_AS"/>
</dbReference>
<keyword evidence="7 10" id="KW-0342">GTP-binding</keyword>
<evidence type="ECO:0000256" key="7">
    <source>
        <dbReference type="ARBA" id="ARBA00023134"/>
    </source>
</evidence>
<feature type="domain" description="Tyrosine specific protein phosphatases" evidence="15">
    <location>
        <begin position="114"/>
        <end position="181"/>
    </location>
</feature>
<gene>
    <name evidence="16" type="ORF">Fcan01_13091</name>
</gene>
<dbReference type="InterPro" id="IPR051029">
    <property type="entry name" value="mRNA_Capping_Enz/RNA_Phosphat"/>
</dbReference>
<dbReference type="InterPro" id="IPR000387">
    <property type="entry name" value="Tyr_Pase_dom"/>
</dbReference>
<keyword evidence="8 10" id="KW-0539">Nucleus</keyword>
<dbReference type="Proteomes" id="UP000198287">
    <property type="component" value="Unassembled WGS sequence"/>
</dbReference>
<organism evidence="16 17">
    <name type="scientific">Folsomia candida</name>
    <name type="common">Springtail</name>
    <dbReference type="NCBI Taxonomy" id="158441"/>
    <lineage>
        <taxon>Eukaryota</taxon>
        <taxon>Metazoa</taxon>
        <taxon>Ecdysozoa</taxon>
        <taxon>Arthropoda</taxon>
        <taxon>Hexapoda</taxon>
        <taxon>Collembola</taxon>
        <taxon>Entomobryomorpha</taxon>
        <taxon>Isotomoidea</taxon>
        <taxon>Isotomidae</taxon>
        <taxon>Proisotominae</taxon>
        <taxon>Folsomia</taxon>
    </lineage>
</organism>
<feature type="binding site" evidence="13">
    <location>
        <begin position="373"/>
        <end position="375"/>
    </location>
    <ligand>
        <name>GTP</name>
        <dbReference type="ChEBI" id="CHEBI:37565"/>
    </ligand>
</feature>
<dbReference type="FunFam" id="3.30.470.30:FF:000040">
    <property type="entry name" value="mRNA-capping enzyme"/>
    <property type="match status" value="1"/>
</dbReference>
<comment type="catalytic activity">
    <reaction evidence="10">
        <text>a 5'-end triphospho-ribonucleoside in mRNA + H2O = a 5'-end diphospho-ribonucleoside in mRNA + phosphate + H(+)</text>
        <dbReference type="Rhea" id="RHEA:67004"/>
        <dbReference type="Rhea" id="RHEA-COMP:17164"/>
        <dbReference type="Rhea" id="RHEA-COMP:17165"/>
        <dbReference type="ChEBI" id="CHEBI:15377"/>
        <dbReference type="ChEBI" id="CHEBI:15378"/>
        <dbReference type="ChEBI" id="CHEBI:43474"/>
        <dbReference type="ChEBI" id="CHEBI:167616"/>
        <dbReference type="ChEBI" id="CHEBI:167618"/>
        <dbReference type="EC" id="3.6.1.74"/>
    </reaction>
</comment>
<evidence type="ECO:0000259" key="15">
    <source>
        <dbReference type="PROSITE" id="PS50056"/>
    </source>
</evidence>
<feature type="binding site" evidence="13">
    <location>
        <begin position="489"/>
        <end position="491"/>
    </location>
    <ligand>
        <name>GTP</name>
        <dbReference type="ChEBI" id="CHEBI:37565"/>
    </ligand>
</feature>
<dbReference type="Pfam" id="PF00782">
    <property type="entry name" value="DSPc"/>
    <property type="match status" value="1"/>
</dbReference>
<keyword evidence="4 10" id="KW-0548">Nucleotidyltransferase</keyword>
<dbReference type="InterPro" id="IPR012340">
    <property type="entry name" value="NA-bd_OB-fold"/>
</dbReference>
<evidence type="ECO:0000256" key="14">
    <source>
        <dbReference type="SAM" id="MobiDB-lite"/>
    </source>
</evidence>
<dbReference type="AlphaFoldDB" id="A0A226E2K6"/>
<dbReference type="Gene3D" id="3.30.470.30">
    <property type="entry name" value="DNA ligase/mRNA capping enzyme"/>
    <property type="match status" value="1"/>
</dbReference>
<dbReference type="Gene3D" id="2.40.50.140">
    <property type="entry name" value="Nucleic acid-binding proteins"/>
    <property type="match status" value="1"/>
</dbReference>
<dbReference type="InterPro" id="IPR001339">
    <property type="entry name" value="mRNA_cap_enzyme_adenylation"/>
</dbReference>
<keyword evidence="5 10" id="KW-0547">Nucleotide-binding</keyword>
<dbReference type="OrthoDB" id="200924at2759"/>
<dbReference type="EC" id="3.6.1.74" evidence="10"/>
<dbReference type="Gene3D" id="3.30.1490.430">
    <property type="match status" value="1"/>
</dbReference>
<dbReference type="FunFam" id="2.40.50.140:FF:000291">
    <property type="entry name" value="mRNA-capping enzyme"/>
    <property type="match status" value="1"/>
</dbReference>
<feature type="active site" description="Phosphocysteine intermediate" evidence="11">
    <location>
        <position position="136"/>
    </location>
</feature>
<keyword evidence="17" id="KW-1185">Reference proteome</keyword>
<comment type="caution">
    <text evidence="16">The sequence shown here is derived from an EMBL/GenBank/DDBJ whole genome shotgun (WGS) entry which is preliminary data.</text>
</comment>
<dbReference type="Pfam" id="PF01331">
    <property type="entry name" value="mRNA_cap_enzyme"/>
    <property type="match status" value="1"/>
</dbReference>
<comment type="catalytic activity">
    <reaction evidence="9">
        <text>a 5'-end diphospho-ribonucleoside in mRNA + GTP + H(+) = a 5'-end (5'-triphosphoguanosine)-ribonucleoside in mRNA + diphosphate</text>
        <dbReference type="Rhea" id="RHEA:67012"/>
        <dbReference type="Rhea" id="RHEA-COMP:17165"/>
        <dbReference type="Rhea" id="RHEA-COMP:17166"/>
        <dbReference type="ChEBI" id="CHEBI:15378"/>
        <dbReference type="ChEBI" id="CHEBI:33019"/>
        <dbReference type="ChEBI" id="CHEBI:37565"/>
        <dbReference type="ChEBI" id="CHEBI:167616"/>
        <dbReference type="ChEBI" id="CHEBI:167617"/>
        <dbReference type="EC" id="2.7.7.50"/>
    </reaction>
    <physiologicalReaction direction="left-to-right" evidence="9">
        <dbReference type="Rhea" id="RHEA:67013"/>
    </physiologicalReaction>
</comment>
<comment type="function">
    <text evidence="10">Bifunctional mRNA-capping enzyme exhibiting RNA 5'-triphosphate monophosphatase activity in the N-terminal part and mRNA guanylyltransferase activity in the C-terminal part. Catalyzes the first two steps of cap formation: by removing the gamma-phosphate from the 5'-triphosphate end of nascent mRNA to yield a diphosphate end, and by transferring the GMP moiety of GTP to the 5'-diphosphate terminus of RNA via a covalent enzyme-GMP reaction intermediate.</text>
</comment>
<evidence type="ECO:0000256" key="11">
    <source>
        <dbReference type="PIRSR" id="PIRSR036958-1"/>
    </source>
</evidence>
<dbReference type="PROSITE" id="PS50056">
    <property type="entry name" value="TYR_PHOSPHATASE_2"/>
    <property type="match status" value="1"/>
</dbReference>
<dbReference type="OMA" id="FWDIWMS"/>
<evidence type="ECO:0000256" key="4">
    <source>
        <dbReference type="ARBA" id="ARBA00022695"/>
    </source>
</evidence>
<evidence type="ECO:0000256" key="9">
    <source>
        <dbReference type="ARBA" id="ARBA00044624"/>
    </source>
</evidence>
<dbReference type="InterPro" id="IPR000340">
    <property type="entry name" value="Dual-sp_phosphatase_cat-dom"/>
</dbReference>
<dbReference type="Pfam" id="PF03919">
    <property type="entry name" value="mRNA_cap_C"/>
    <property type="match status" value="1"/>
</dbReference>
<keyword evidence="3 10" id="KW-0808">Transferase</keyword>
<comment type="subcellular location">
    <subcellularLocation>
        <location evidence="1 10">Nucleus</location>
    </subcellularLocation>
</comment>
<feature type="binding site" evidence="13">
    <location>
        <position position="329"/>
    </location>
    <ligand>
        <name>GTP</name>
        <dbReference type="ChEBI" id="CHEBI:37565"/>
    </ligand>
</feature>
<feature type="binding site" evidence="13">
    <location>
        <begin position="563"/>
        <end position="568"/>
    </location>
    <ligand>
        <name>GTP</name>
        <dbReference type="ChEBI" id="CHEBI:37565"/>
    </ligand>
</feature>
<accession>A0A226E2K6</accession>
<dbReference type="GO" id="GO:0005525">
    <property type="term" value="F:GTP binding"/>
    <property type="evidence" value="ECO:0007669"/>
    <property type="project" value="UniProtKB-UniRule"/>
</dbReference>
<keyword evidence="2 10" id="KW-0507">mRNA processing</keyword>
<dbReference type="PANTHER" id="PTHR10367">
    <property type="entry name" value="MRNA-CAPPING ENZYME"/>
    <property type="match status" value="1"/>
</dbReference>
<dbReference type="SUPFAM" id="SSF52799">
    <property type="entry name" value="(Phosphotyrosine protein) phosphatases II"/>
    <property type="match status" value="1"/>
</dbReference>
<feature type="active site" description="N6-GMP-lysine intermediate" evidence="12">
    <location>
        <position position="324"/>
    </location>
</feature>
<name>A0A226E2K6_FOLCA</name>
<dbReference type="GO" id="GO:0004721">
    <property type="term" value="F:phosphoprotein phosphatase activity"/>
    <property type="evidence" value="ECO:0007669"/>
    <property type="project" value="UniProtKB-UniRule"/>
</dbReference>
<dbReference type="CDD" id="cd07895">
    <property type="entry name" value="Adenylation_mRNA_capping"/>
    <property type="match status" value="1"/>
</dbReference>
<evidence type="ECO:0000256" key="8">
    <source>
        <dbReference type="ARBA" id="ARBA00023242"/>
    </source>
</evidence>
<proteinExistence type="inferred from homology"/>
<dbReference type="GO" id="GO:0004484">
    <property type="term" value="F:mRNA guanylyltransferase activity"/>
    <property type="evidence" value="ECO:0007669"/>
    <property type="project" value="UniProtKB-UniRule"/>
</dbReference>
<dbReference type="InterPro" id="IPR017074">
    <property type="entry name" value="mRNA_cap_enz_bifunc"/>
</dbReference>
<evidence type="ECO:0000313" key="16">
    <source>
        <dbReference type="EMBL" id="OXA51500.1"/>
    </source>
</evidence>
<feature type="binding site" evidence="13">
    <location>
        <position position="345"/>
    </location>
    <ligand>
        <name>GTP</name>
        <dbReference type="ChEBI" id="CHEBI:37565"/>
    </ligand>
</feature>
<evidence type="ECO:0000256" key="2">
    <source>
        <dbReference type="ARBA" id="ARBA00022664"/>
    </source>
</evidence>
<dbReference type="EMBL" id="LNIX01000007">
    <property type="protein sequence ID" value="OXA51500.1"/>
    <property type="molecule type" value="Genomic_DNA"/>
</dbReference>
<evidence type="ECO:0000256" key="13">
    <source>
        <dbReference type="PIRSR" id="PIRSR036958-3"/>
    </source>
</evidence>
<keyword evidence="6 10" id="KW-0506">mRNA capping</keyword>
<dbReference type="GO" id="GO:0005634">
    <property type="term" value="C:nucleus"/>
    <property type="evidence" value="ECO:0007669"/>
    <property type="project" value="UniProtKB-SubCell"/>
</dbReference>
<dbReference type="PROSITE" id="PS00383">
    <property type="entry name" value="TYR_PHOSPHATASE_1"/>
    <property type="match status" value="1"/>
</dbReference>
<feature type="compositionally biased region" description="Low complexity" evidence="14">
    <location>
        <begin position="218"/>
        <end position="229"/>
    </location>
</feature>
<dbReference type="STRING" id="158441.A0A226E2K6"/>